<organism evidence="1">
    <name type="scientific">anaerobic digester metagenome</name>
    <dbReference type="NCBI Taxonomy" id="1263854"/>
    <lineage>
        <taxon>unclassified sequences</taxon>
        <taxon>metagenomes</taxon>
        <taxon>ecological metagenomes</taxon>
    </lineage>
</organism>
<evidence type="ECO:0000313" key="1">
    <source>
        <dbReference type="EMBL" id="VFU13016.1"/>
    </source>
</evidence>
<gene>
    <name evidence="1" type="ORF">SCFA_1550012</name>
</gene>
<sequence>MPGGDRTGPFGMGPMTGRAAGFCAGYNVPGYANPAYPGGFGTWGRGRGGGFGRGGRGWRNRFYATGLTGWQRAAAGWPAWGAAPYPYPAAGVPMTGETELEALKNQATYFEDALKGIRQQIEELQSRTKED</sequence>
<dbReference type="Pfam" id="PF17253">
    <property type="entry name" value="DUF5320"/>
    <property type="match status" value="1"/>
</dbReference>
<reference evidence="1" key="1">
    <citation type="submission" date="2019-03" db="EMBL/GenBank/DDBJ databases">
        <authorList>
            <person name="Hao L."/>
        </authorList>
    </citation>
    <scope>NUCLEOTIDE SEQUENCE</scope>
</reference>
<proteinExistence type="predicted"/>
<accession>A0A485M2B0</accession>
<dbReference type="AlphaFoldDB" id="A0A485M2B0"/>
<name>A0A485M2B0_9ZZZZ</name>
<evidence type="ECO:0008006" key="2">
    <source>
        <dbReference type="Google" id="ProtNLM"/>
    </source>
</evidence>
<dbReference type="InterPro" id="IPR035205">
    <property type="entry name" value="DUF5320"/>
</dbReference>
<protein>
    <recommendedName>
        <fullName evidence="2">DUF5320 domain-containing protein</fullName>
    </recommendedName>
</protein>
<dbReference type="EMBL" id="CAADRM010000063">
    <property type="protein sequence ID" value="VFU13016.1"/>
    <property type="molecule type" value="Genomic_DNA"/>
</dbReference>